<evidence type="ECO:0000313" key="4">
    <source>
        <dbReference type="Proteomes" id="UP000008495"/>
    </source>
</evidence>
<feature type="transmembrane region" description="Helical" evidence="2">
    <location>
        <begin position="74"/>
        <end position="97"/>
    </location>
</feature>
<dbReference type="STRING" id="100225.SAMN05421595_2028"/>
<keyword evidence="2" id="KW-1133">Transmembrane helix</keyword>
<dbReference type="OrthoDB" id="9803065at2"/>
<keyword evidence="2" id="KW-0472">Membrane</keyword>
<comment type="caution">
    <text evidence="3">The sequence shown here is derived from an EMBL/GenBank/DDBJ whole genome shotgun (WGS) entry which is preliminary data.</text>
</comment>
<dbReference type="EMBL" id="BAGZ01000003">
    <property type="protein sequence ID" value="GAB76893.1"/>
    <property type="molecule type" value="Genomic_DNA"/>
</dbReference>
<feature type="transmembrane region" description="Helical" evidence="2">
    <location>
        <begin position="109"/>
        <end position="129"/>
    </location>
</feature>
<reference evidence="3 4" key="1">
    <citation type="submission" date="2012-08" db="EMBL/GenBank/DDBJ databases">
        <title>Whole genome shotgun sequence of Austwickia chelonae NBRC 105200.</title>
        <authorList>
            <person name="Yoshida I."/>
            <person name="Hosoyama A."/>
            <person name="Tsuchikane K."/>
            <person name="Katsumata H."/>
            <person name="Ando Y."/>
            <person name="Ohji S."/>
            <person name="Hamada M."/>
            <person name="Tamura T."/>
            <person name="Yamazoe A."/>
            <person name="Yamazaki S."/>
            <person name="Fujita N."/>
        </authorList>
    </citation>
    <scope>NUCLEOTIDE SEQUENCE [LARGE SCALE GENOMIC DNA]</scope>
    <source>
        <strain evidence="3 4">NBRC 105200</strain>
    </source>
</reference>
<protein>
    <submittedName>
        <fullName evidence="3">Putative cytochrome c biogenesis protein</fullName>
    </submittedName>
</protein>
<dbReference type="InterPro" id="IPR051790">
    <property type="entry name" value="Cytochrome_c-biogenesis_DsbD"/>
</dbReference>
<dbReference type="AlphaFoldDB" id="K6V428"/>
<sequence length="264" mass="26604">MNAVVADGNLLLAVFVALAAGAVSFASPCVLPLVPGFLGYVTGLSGEIGRTSRGQSGPSDAARPGGGGAARGRVVGGAALFVVGFSTVFLGGTVLASAAGSFLVEHRRAISMVGGATVIALAFVFLGWGSQTSWSPRWRPAAGLAGAPLLGMVFAVGWAPCMGPTLAVIYTLATTTGGGPGTVLRGALLGTAYCVGLGVPFLLVAAGWSRAATASSWLRRHHLFVQRCGGGLLLVVGVLLLTGWWDALVVFLQIRLVSGFVPSL</sequence>
<dbReference type="PANTHER" id="PTHR31272">
    <property type="entry name" value="CYTOCHROME C-TYPE BIOGENESIS PROTEIN HI_1454-RELATED"/>
    <property type="match status" value="1"/>
</dbReference>
<dbReference type="Proteomes" id="UP000008495">
    <property type="component" value="Unassembled WGS sequence"/>
</dbReference>
<accession>K6V428</accession>
<gene>
    <name evidence="3" type="ORF">AUCHE_03_01100</name>
</gene>
<proteinExistence type="predicted"/>
<feature type="region of interest" description="Disordered" evidence="1">
    <location>
        <begin position="49"/>
        <end position="68"/>
    </location>
</feature>
<evidence type="ECO:0000256" key="1">
    <source>
        <dbReference type="SAM" id="MobiDB-lite"/>
    </source>
</evidence>
<keyword evidence="4" id="KW-1185">Reference proteome</keyword>
<feature type="transmembrane region" description="Helical" evidence="2">
    <location>
        <begin position="184"/>
        <end position="209"/>
    </location>
</feature>
<evidence type="ECO:0000313" key="3">
    <source>
        <dbReference type="EMBL" id="GAB76893.1"/>
    </source>
</evidence>
<dbReference type="RefSeq" id="WP_006501644.1">
    <property type="nucleotide sequence ID" value="NZ_BAGZ01000003.1"/>
</dbReference>
<keyword evidence="2" id="KW-0812">Transmembrane</keyword>
<organism evidence="3 4">
    <name type="scientific">Austwickia chelonae NBRC 105200</name>
    <dbReference type="NCBI Taxonomy" id="1184607"/>
    <lineage>
        <taxon>Bacteria</taxon>
        <taxon>Bacillati</taxon>
        <taxon>Actinomycetota</taxon>
        <taxon>Actinomycetes</taxon>
        <taxon>Micrococcales</taxon>
        <taxon>Dermatophilaceae</taxon>
        <taxon>Austwickia</taxon>
    </lineage>
</organism>
<feature type="transmembrane region" description="Helical" evidence="2">
    <location>
        <begin position="229"/>
        <end position="252"/>
    </location>
</feature>
<feature type="transmembrane region" description="Helical" evidence="2">
    <location>
        <begin position="149"/>
        <end position="172"/>
    </location>
</feature>
<dbReference type="PANTHER" id="PTHR31272:SF4">
    <property type="entry name" value="CYTOCHROME C-TYPE BIOGENESIS PROTEIN HI_1454-RELATED"/>
    <property type="match status" value="1"/>
</dbReference>
<name>K6V428_9MICO</name>
<evidence type="ECO:0000256" key="2">
    <source>
        <dbReference type="SAM" id="Phobius"/>
    </source>
</evidence>
<dbReference type="eggNOG" id="COG0785">
    <property type="taxonomic scope" value="Bacteria"/>
</dbReference>